<sequence length="56" mass="6707">MIADARFAFLITDKKELALHKKYFDFLLSTTHNSLNVKEHVELTKEQEEIMYDRSF</sequence>
<dbReference type="RefSeq" id="WP_194844870.1">
    <property type="nucleotide sequence ID" value="NZ_CP075585.1"/>
</dbReference>
<accession>A0ABX8Z048</accession>
<proteinExistence type="predicted"/>
<dbReference type="EMBL" id="CP075585">
    <property type="protein sequence ID" value="QZA59029.1"/>
    <property type="molecule type" value="Genomic_DNA"/>
</dbReference>
<protein>
    <submittedName>
        <fullName evidence="1">Uncharacterized protein</fullName>
    </submittedName>
</protein>
<name>A0ABX8Z048_9BACT</name>
<gene>
    <name evidence="1" type="ORF">RHAB15C_0000913</name>
</gene>
<evidence type="ECO:0000313" key="2">
    <source>
        <dbReference type="Proteomes" id="UP000822862"/>
    </source>
</evidence>
<evidence type="ECO:0000313" key="1">
    <source>
        <dbReference type="EMBL" id="QZA59029.1"/>
    </source>
</evidence>
<organism evidence="1 2">
    <name type="scientific">Candidatus Rhabdochlamydia porcellionis</name>
    <dbReference type="NCBI Taxonomy" id="225148"/>
    <lineage>
        <taxon>Bacteria</taxon>
        <taxon>Pseudomonadati</taxon>
        <taxon>Chlamydiota</taxon>
        <taxon>Chlamydiia</taxon>
        <taxon>Parachlamydiales</taxon>
        <taxon>Candidatus Rhabdochlamydiaceae</taxon>
        <taxon>Candidatus Rhabdochlamydia</taxon>
    </lineage>
</organism>
<reference evidence="1 2" key="1">
    <citation type="submission" date="2021-05" db="EMBL/GenBank/DDBJ databases">
        <title>Ecology and evolution of chlamydial symbionts of arthropods.</title>
        <authorList>
            <person name="Halter T."/>
            <person name="Sixt B.S."/>
            <person name="Toenshoff E.R."/>
            <person name="Koestlbacher S."/>
            <person name="Schulz F."/>
            <person name="Kostanjsek R."/>
            <person name="Collingro A."/>
            <person name="Hendrickx F."/>
            <person name="Horn M."/>
        </authorList>
    </citation>
    <scope>NUCLEOTIDE SEQUENCE [LARGE SCALE GENOMIC DNA]</scope>
    <source>
        <strain evidence="1 2">15C</strain>
    </source>
</reference>
<dbReference type="Proteomes" id="UP000822862">
    <property type="component" value="Chromosome"/>
</dbReference>
<keyword evidence="2" id="KW-1185">Reference proteome</keyword>